<organism evidence="1 2">
    <name type="scientific">Prymnesium parvum</name>
    <name type="common">Toxic golden alga</name>
    <dbReference type="NCBI Taxonomy" id="97485"/>
    <lineage>
        <taxon>Eukaryota</taxon>
        <taxon>Haptista</taxon>
        <taxon>Haptophyta</taxon>
        <taxon>Prymnesiophyceae</taxon>
        <taxon>Prymnesiales</taxon>
        <taxon>Prymnesiaceae</taxon>
        <taxon>Prymnesium</taxon>
    </lineage>
</organism>
<comment type="caution">
    <text evidence="1">The sequence shown here is derived from an EMBL/GenBank/DDBJ whole genome shotgun (WGS) entry which is preliminary data.</text>
</comment>
<name>A0AB34IMB7_PRYPA</name>
<proteinExistence type="predicted"/>
<accession>A0AB34IMB7</accession>
<dbReference type="EMBL" id="JBGBPQ010000023">
    <property type="protein sequence ID" value="KAL1500326.1"/>
    <property type="molecule type" value="Genomic_DNA"/>
</dbReference>
<sequence length="114" mass="12074">MSSNAFNFNPTATVSSVCSPRVVGCQEPAADNYFSSANVAGYCDYPGCTDSSALNFDAEANRDTGLCEYSRLGCTISYALNYAIDANTDDADAVCIKARLAGSCKSLGVWLLQR</sequence>
<keyword evidence="2" id="KW-1185">Reference proteome</keyword>
<dbReference type="AlphaFoldDB" id="A0AB34IMB7"/>
<dbReference type="Proteomes" id="UP001515480">
    <property type="component" value="Unassembled WGS sequence"/>
</dbReference>
<reference evidence="1 2" key="1">
    <citation type="journal article" date="2024" name="Science">
        <title>Giant polyketide synthase enzymes in the biosynthesis of giant marine polyether toxins.</title>
        <authorList>
            <person name="Fallon T.R."/>
            <person name="Shende V.V."/>
            <person name="Wierzbicki I.H."/>
            <person name="Pendleton A.L."/>
            <person name="Watervoot N.F."/>
            <person name="Auber R.P."/>
            <person name="Gonzalez D.J."/>
            <person name="Wisecaver J.H."/>
            <person name="Moore B.S."/>
        </authorList>
    </citation>
    <scope>NUCLEOTIDE SEQUENCE [LARGE SCALE GENOMIC DNA]</scope>
    <source>
        <strain evidence="1 2">12B1</strain>
    </source>
</reference>
<protein>
    <submittedName>
        <fullName evidence="1">Uncharacterized protein</fullName>
    </submittedName>
</protein>
<evidence type="ECO:0000313" key="1">
    <source>
        <dbReference type="EMBL" id="KAL1500326.1"/>
    </source>
</evidence>
<gene>
    <name evidence="1" type="ORF">AB1Y20_012990</name>
</gene>
<evidence type="ECO:0000313" key="2">
    <source>
        <dbReference type="Proteomes" id="UP001515480"/>
    </source>
</evidence>